<sequence>MTEVPPPENDEFFDDEQLDTTERDQLVQQAIQQAKQYHGLMDAAKEWARDTAADLLVEAALEDDAETAGEIEQAAALVKTVPNRIEQGDNARSRQP</sequence>
<comment type="caution">
    <text evidence="1">The sequence shown here is derived from an EMBL/GenBank/DDBJ whole genome shotgun (WGS) entry which is preliminary data.</text>
</comment>
<dbReference type="Proteomes" id="UP000216308">
    <property type="component" value="Unassembled WGS sequence"/>
</dbReference>
<accession>A0A256IFT3</accession>
<keyword evidence="2" id="KW-1185">Reference proteome</keyword>
<proteinExistence type="predicted"/>
<dbReference type="RefSeq" id="WP_094533587.1">
    <property type="nucleotide sequence ID" value="NZ_NHPJ01000109.1"/>
</dbReference>
<dbReference type="EMBL" id="NHPJ01000109">
    <property type="protein sequence ID" value="OYR54987.1"/>
    <property type="molecule type" value="Genomic_DNA"/>
</dbReference>
<gene>
    <name evidence="1" type="ORF">DJ70_12685</name>
</gene>
<evidence type="ECO:0000313" key="1">
    <source>
        <dbReference type="EMBL" id="OYR54987.1"/>
    </source>
</evidence>
<protein>
    <submittedName>
        <fullName evidence="1">Uncharacterized protein</fullName>
    </submittedName>
</protein>
<reference evidence="1 2" key="1">
    <citation type="journal article" date="2014" name="Front. Microbiol.">
        <title>Population and genomic analysis of the genus Halorubrum.</title>
        <authorList>
            <person name="Fullmer M.S."/>
            <person name="Soucy S.M."/>
            <person name="Swithers K.S."/>
            <person name="Makkay A.M."/>
            <person name="Wheeler R."/>
            <person name="Ventosa A."/>
            <person name="Gogarten J.P."/>
            <person name="Papke R.T."/>
        </authorList>
    </citation>
    <scope>NUCLEOTIDE SEQUENCE [LARGE SCALE GENOMIC DNA]</scope>
    <source>
        <strain evidence="1 2">Cb34</strain>
    </source>
</reference>
<dbReference type="AlphaFoldDB" id="A0A256IFT3"/>
<name>A0A256IFT3_9EURY</name>
<organism evidence="1 2">
    <name type="scientific">Halorubrum halodurans</name>
    <dbReference type="NCBI Taxonomy" id="1383851"/>
    <lineage>
        <taxon>Archaea</taxon>
        <taxon>Methanobacteriati</taxon>
        <taxon>Methanobacteriota</taxon>
        <taxon>Stenosarchaea group</taxon>
        <taxon>Halobacteria</taxon>
        <taxon>Halobacteriales</taxon>
        <taxon>Haloferacaceae</taxon>
        <taxon>Halorubrum</taxon>
    </lineage>
</organism>
<evidence type="ECO:0000313" key="2">
    <source>
        <dbReference type="Proteomes" id="UP000216308"/>
    </source>
</evidence>